<evidence type="ECO:0000256" key="1">
    <source>
        <dbReference type="SAM" id="MobiDB-lite"/>
    </source>
</evidence>
<evidence type="ECO:0000313" key="3">
    <source>
        <dbReference type="Proteomes" id="UP001151760"/>
    </source>
</evidence>
<dbReference type="EMBL" id="BQNB010018200">
    <property type="protein sequence ID" value="GJT71824.1"/>
    <property type="molecule type" value="Genomic_DNA"/>
</dbReference>
<feature type="region of interest" description="Disordered" evidence="1">
    <location>
        <begin position="58"/>
        <end position="102"/>
    </location>
</feature>
<feature type="compositionally biased region" description="Polar residues" evidence="1">
    <location>
        <begin position="144"/>
        <end position="154"/>
    </location>
</feature>
<sequence length="237" mass="27092">MVQELLEDDILIDKIDKSESYLEAPEHRNFYKGLKKSYDLDKTFFSTYGKVYALKRSRNDNDEDPLAGSDRGLKKRKTSKDAAPATGPKAKESQSDSSKGDKSQSKFFWEVCSIRGTRKKVASKHDWFTKPSQSQEPTDPDWNIGNTPQQGQNQSWLMTRASSAEKSSKTFNELMSTPIDFSAFIMNGLKINNLTQETLLGPAFRLLKGTYSNYAELEYEFEECYKALSEKLDWENL</sequence>
<comment type="caution">
    <text evidence="2">The sequence shown here is derived from an EMBL/GenBank/DDBJ whole genome shotgun (WGS) entry which is preliminary data.</text>
</comment>
<proteinExistence type="predicted"/>
<organism evidence="2 3">
    <name type="scientific">Tanacetum coccineum</name>
    <dbReference type="NCBI Taxonomy" id="301880"/>
    <lineage>
        <taxon>Eukaryota</taxon>
        <taxon>Viridiplantae</taxon>
        <taxon>Streptophyta</taxon>
        <taxon>Embryophyta</taxon>
        <taxon>Tracheophyta</taxon>
        <taxon>Spermatophyta</taxon>
        <taxon>Magnoliopsida</taxon>
        <taxon>eudicotyledons</taxon>
        <taxon>Gunneridae</taxon>
        <taxon>Pentapetalae</taxon>
        <taxon>asterids</taxon>
        <taxon>campanulids</taxon>
        <taxon>Asterales</taxon>
        <taxon>Asteraceae</taxon>
        <taxon>Asteroideae</taxon>
        <taxon>Anthemideae</taxon>
        <taxon>Anthemidinae</taxon>
        <taxon>Tanacetum</taxon>
    </lineage>
</organism>
<feature type="compositionally biased region" description="Basic and acidic residues" evidence="1">
    <location>
        <begin position="89"/>
        <end position="102"/>
    </location>
</feature>
<evidence type="ECO:0000313" key="2">
    <source>
        <dbReference type="EMBL" id="GJT71824.1"/>
    </source>
</evidence>
<reference evidence="2" key="2">
    <citation type="submission" date="2022-01" db="EMBL/GenBank/DDBJ databases">
        <authorList>
            <person name="Yamashiro T."/>
            <person name="Shiraishi A."/>
            <person name="Satake H."/>
            <person name="Nakayama K."/>
        </authorList>
    </citation>
    <scope>NUCLEOTIDE SEQUENCE</scope>
</reference>
<reference evidence="2" key="1">
    <citation type="journal article" date="2022" name="Int. J. Mol. Sci.">
        <title>Draft Genome of Tanacetum Coccineum: Genomic Comparison of Closely Related Tanacetum-Family Plants.</title>
        <authorList>
            <person name="Yamashiro T."/>
            <person name="Shiraishi A."/>
            <person name="Nakayama K."/>
            <person name="Satake H."/>
        </authorList>
    </citation>
    <scope>NUCLEOTIDE SEQUENCE</scope>
</reference>
<name>A0ABQ5G9S8_9ASTR</name>
<gene>
    <name evidence="2" type="ORF">Tco_1031110</name>
</gene>
<protein>
    <submittedName>
        <fullName evidence="2">Uncharacterized protein</fullName>
    </submittedName>
</protein>
<dbReference type="Proteomes" id="UP001151760">
    <property type="component" value="Unassembled WGS sequence"/>
</dbReference>
<keyword evidence="3" id="KW-1185">Reference proteome</keyword>
<accession>A0ABQ5G9S8</accession>
<feature type="region of interest" description="Disordered" evidence="1">
    <location>
        <begin position="124"/>
        <end position="154"/>
    </location>
</feature>